<evidence type="ECO:0000256" key="5">
    <source>
        <dbReference type="ARBA" id="ARBA00022989"/>
    </source>
</evidence>
<dbReference type="Pfam" id="PF01790">
    <property type="entry name" value="LGT"/>
    <property type="match status" value="1"/>
</dbReference>
<dbReference type="PANTHER" id="PTHR30589:SF0">
    <property type="entry name" value="PHOSPHATIDYLGLYCEROL--PROLIPOPROTEIN DIACYLGLYCERYL TRANSFERASE"/>
    <property type="match status" value="1"/>
</dbReference>
<dbReference type="PROSITE" id="PS01311">
    <property type="entry name" value="LGT"/>
    <property type="match status" value="1"/>
</dbReference>
<dbReference type="EMBL" id="JAGQLM010000054">
    <property type="protein sequence ID" value="MCA9374966.1"/>
    <property type="molecule type" value="Genomic_DNA"/>
</dbReference>
<feature type="transmembrane region" description="Helical" evidence="7">
    <location>
        <begin position="46"/>
        <end position="65"/>
    </location>
</feature>
<evidence type="ECO:0000256" key="4">
    <source>
        <dbReference type="ARBA" id="ARBA00022692"/>
    </source>
</evidence>
<sequence length="256" mass="28608">MIRNFIPSTITIGSVDLYTYGLLLGFSGVMMYLMSKKILRNGLNDWQYFLIALGALLGGRILFLLHNIDLVRLDLTYIFRISSGGFALYGAIVGGILAILLLRKVFKPNLAKVIDSLAIGLPLAQAIGRIGNFANNELYGKPTSVKWAVFIPKEDRILGYESFAGFHPTFLYESILDLVNFAILVVLYRSKKFKSGVLSAVYLLNYGVIRLILNRVRIDKEYFLGIETSDLFSVIAICLALYIIISSFLNSRRASL</sequence>
<reference evidence="8" key="2">
    <citation type="journal article" date="2021" name="Microbiome">
        <title>Successional dynamics and alternative stable states in a saline activated sludge microbial community over 9 years.</title>
        <authorList>
            <person name="Wang Y."/>
            <person name="Ye J."/>
            <person name="Ju F."/>
            <person name="Liu L."/>
            <person name="Boyd J.A."/>
            <person name="Deng Y."/>
            <person name="Parks D.H."/>
            <person name="Jiang X."/>
            <person name="Yin X."/>
            <person name="Woodcroft B.J."/>
            <person name="Tyson G.W."/>
            <person name="Hugenholtz P."/>
            <person name="Polz M.F."/>
            <person name="Zhang T."/>
        </authorList>
    </citation>
    <scope>NUCLEOTIDE SEQUENCE</scope>
    <source>
        <strain evidence="8">HKST-UBA16</strain>
    </source>
</reference>
<reference evidence="8" key="1">
    <citation type="submission" date="2020-04" db="EMBL/GenBank/DDBJ databases">
        <authorList>
            <person name="Zhang T."/>
        </authorList>
    </citation>
    <scope>NUCLEOTIDE SEQUENCE</scope>
    <source>
        <strain evidence="8">HKST-UBA16</strain>
    </source>
</reference>
<feature type="transmembrane region" description="Helical" evidence="7">
    <location>
        <begin position="170"/>
        <end position="188"/>
    </location>
</feature>
<dbReference type="GO" id="GO:0008961">
    <property type="term" value="F:phosphatidylglycerol-prolipoprotein diacylglyceryl transferase activity"/>
    <property type="evidence" value="ECO:0007669"/>
    <property type="project" value="UniProtKB-UniRule"/>
</dbReference>
<evidence type="ECO:0000256" key="1">
    <source>
        <dbReference type="ARBA" id="ARBA00007150"/>
    </source>
</evidence>
<evidence type="ECO:0000256" key="2">
    <source>
        <dbReference type="ARBA" id="ARBA00022475"/>
    </source>
</evidence>
<keyword evidence="6 7" id="KW-0472">Membrane</keyword>
<keyword evidence="3 7" id="KW-0808">Transferase</keyword>
<proteinExistence type="inferred from homology"/>
<comment type="pathway">
    <text evidence="7">Protein modification; lipoprotein biosynthesis (diacylglyceryl transfer).</text>
</comment>
<comment type="similarity">
    <text evidence="1 7">Belongs to the Lgt family.</text>
</comment>
<evidence type="ECO:0000256" key="7">
    <source>
        <dbReference type="HAMAP-Rule" id="MF_01147"/>
    </source>
</evidence>
<keyword evidence="5 7" id="KW-1133">Transmembrane helix</keyword>
<dbReference type="InterPro" id="IPR001640">
    <property type="entry name" value="Lgt"/>
</dbReference>
<dbReference type="EC" id="2.5.1.145" evidence="7"/>
<dbReference type="HAMAP" id="MF_01147">
    <property type="entry name" value="Lgt"/>
    <property type="match status" value="1"/>
</dbReference>
<organism evidence="8 9">
    <name type="scientific">Candidatus Dojkabacteria bacterium</name>
    <dbReference type="NCBI Taxonomy" id="2099670"/>
    <lineage>
        <taxon>Bacteria</taxon>
        <taxon>Candidatus Dojkabacteria</taxon>
    </lineage>
</organism>
<comment type="catalytic activity">
    <reaction evidence="7">
        <text>L-cysteinyl-[prolipoprotein] + a 1,2-diacyl-sn-glycero-3-phospho-(1'-sn-glycerol) = an S-1,2-diacyl-sn-glyceryl-L-cysteinyl-[prolipoprotein] + sn-glycerol 1-phosphate + H(+)</text>
        <dbReference type="Rhea" id="RHEA:56712"/>
        <dbReference type="Rhea" id="RHEA-COMP:14679"/>
        <dbReference type="Rhea" id="RHEA-COMP:14680"/>
        <dbReference type="ChEBI" id="CHEBI:15378"/>
        <dbReference type="ChEBI" id="CHEBI:29950"/>
        <dbReference type="ChEBI" id="CHEBI:57685"/>
        <dbReference type="ChEBI" id="CHEBI:64716"/>
        <dbReference type="ChEBI" id="CHEBI:140658"/>
        <dbReference type="EC" id="2.5.1.145"/>
    </reaction>
</comment>
<feature type="transmembrane region" description="Helical" evidence="7">
    <location>
        <begin position="77"/>
        <end position="101"/>
    </location>
</feature>
<evidence type="ECO:0000313" key="9">
    <source>
        <dbReference type="Proteomes" id="UP000748332"/>
    </source>
</evidence>
<feature type="transmembrane region" description="Helical" evidence="7">
    <location>
        <begin position="232"/>
        <end position="250"/>
    </location>
</feature>
<comment type="caution">
    <text evidence="8">The sequence shown here is derived from an EMBL/GenBank/DDBJ whole genome shotgun (WGS) entry which is preliminary data.</text>
</comment>
<comment type="function">
    <text evidence="7">Catalyzes the transfer of the diacylglyceryl group from phosphatidylglycerol to the sulfhydryl group of the N-terminal cysteine of a prolipoprotein, the first step in the formation of mature lipoproteins.</text>
</comment>
<gene>
    <name evidence="7 8" type="primary">lgt</name>
    <name evidence="8" type="ORF">KC622_01400</name>
</gene>
<dbReference type="Proteomes" id="UP000748332">
    <property type="component" value="Unassembled WGS sequence"/>
</dbReference>
<dbReference type="AlphaFoldDB" id="A0A955HXR3"/>
<keyword evidence="2 7" id="KW-1003">Cell membrane</keyword>
<keyword evidence="4 7" id="KW-0812">Transmembrane</keyword>
<dbReference type="PANTHER" id="PTHR30589">
    <property type="entry name" value="PROLIPOPROTEIN DIACYLGLYCERYL TRANSFERASE"/>
    <property type="match status" value="1"/>
</dbReference>
<name>A0A955HXR3_9BACT</name>
<feature type="binding site" evidence="7">
    <location>
        <position position="129"/>
    </location>
    <ligand>
        <name>a 1,2-diacyl-sn-glycero-3-phospho-(1'-sn-glycerol)</name>
        <dbReference type="ChEBI" id="CHEBI:64716"/>
    </ligand>
</feature>
<comment type="subcellular location">
    <subcellularLocation>
        <location evidence="7">Cell membrane</location>
        <topology evidence="7">Multi-pass membrane protein</topology>
    </subcellularLocation>
</comment>
<accession>A0A955HXR3</accession>
<dbReference type="NCBIfam" id="TIGR00544">
    <property type="entry name" value="lgt"/>
    <property type="match status" value="1"/>
</dbReference>
<protein>
    <recommendedName>
        <fullName evidence="7">Phosphatidylglycerol--prolipoprotein diacylglyceryl transferase</fullName>
        <ecNumber evidence="7">2.5.1.145</ecNumber>
    </recommendedName>
</protein>
<feature type="transmembrane region" description="Helical" evidence="7">
    <location>
        <begin position="17"/>
        <end position="34"/>
    </location>
</feature>
<feature type="transmembrane region" description="Helical" evidence="7">
    <location>
        <begin position="195"/>
        <end position="212"/>
    </location>
</feature>
<evidence type="ECO:0000313" key="8">
    <source>
        <dbReference type="EMBL" id="MCA9374966.1"/>
    </source>
</evidence>
<evidence type="ECO:0000256" key="6">
    <source>
        <dbReference type="ARBA" id="ARBA00023136"/>
    </source>
</evidence>
<dbReference type="GO" id="GO:0005886">
    <property type="term" value="C:plasma membrane"/>
    <property type="evidence" value="ECO:0007669"/>
    <property type="project" value="UniProtKB-SubCell"/>
</dbReference>
<dbReference type="GO" id="GO:0042158">
    <property type="term" value="P:lipoprotein biosynthetic process"/>
    <property type="evidence" value="ECO:0007669"/>
    <property type="project" value="UniProtKB-UniRule"/>
</dbReference>
<evidence type="ECO:0000256" key="3">
    <source>
        <dbReference type="ARBA" id="ARBA00022679"/>
    </source>
</evidence>